<proteinExistence type="predicted"/>
<reference evidence="2 3" key="1">
    <citation type="journal article" date="2015" name="Nature">
        <title>rRNA introns, odd ribosomes, and small enigmatic genomes across a large radiation of phyla.</title>
        <authorList>
            <person name="Brown C.T."/>
            <person name="Hug L.A."/>
            <person name="Thomas B.C."/>
            <person name="Sharon I."/>
            <person name="Castelle C.J."/>
            <person name="Singh A."/>
            <person name="Wilkins M.J."/>
            <person name="Williams K.H."/>
            <person name="Banfield J.F."/>
        </authorList>
    </citation>
    <scope>NUCLEOTIDE SEQUENCE [LARGE SCALE GENOMIC DNA]</scope>
</reference>
<evidence type="ECO:0008006" key="4">
    <source>
        <dbReference type="Google" id="ProtNLM"/>
    </source>
</evidence>
<feature type="transmembrane region" description="Helical" evidence="1">
    <location>
        <begin position="25"/>
        <end position="51"/>
    </location>
</feature>
<evidence type="ECO:0000313" key="2">
    <source>
        <dbReference type="EMBL" id="KKU56026.1"/>
    </source>
</evidence>
<keyword evidence="1" id="KW-0472">Membrane</keyword>
<evidence type="ECO:0000256" key="1">
    <source>
        <dbReference type="SAM" id="Phobius"/>
    </source>
</evidence>
<evidence type="ECO:0000313" key="3">
    <source>
        <dbReference type="Proteomes" id="UP000034607"/>
    </source>
</evidence>
<gene>
    <name evidence="2" type="ORF">UX78_C0013G0022</name>
</gene>
<keyword evidence="1" id="KW-1133">Transmembrane helix</keyword>
<dbReference type="Proteomes" id="UP000034607">
    <property type="component" value="Unassembled WGS sequence"/>
</dbReference>
<comment type="caution">
    <text evidence="2">The sequence shown here is derived from an EMBL/GenBank/DDBJ whole genome shotgun (WGS) entry which is preliminary data.</text>
</comment>
<organism evidence="2 3">
    <name type="scientific">Candidatus Amesbacteria bacterium GW2011_GWA2_47_11</name>
    <dbReference type="NCBI Taxonomy" id="1618357"/>
    <lineage>
        <taxon>Bacteria</taxon>
        <taxon>Candidatus Amesiibacteriota</taxon>
    </lineage>
</organism>
<dbReference type="AlphaFoldDB" id="A0A0G1RFV8"/>
<accession>A0A0G1RFV8</accession>
<feature type="transmembrane region" description="Helical" evidence="1">
    <location>
        <begin position="89"/>
        <end position="110"/>
    </location>
</feature>
<name>A0A0G1RFV8_9BACT</name>
<sequence>MALPGLYAMYVIAHKGYLKSLSTGLFLFVGWWFLLILIFIGPLTLLIAAFLPERKRCPHCRELISSEASRCPKCQGVVDSAEKKEKAGYSGWLAVGGIVVVIFIGGLIFGNKSVNKPAKSQKLATETKIPTRIPTPAIVFHSPTPTPTMSPVKSLVSGSAYSVSMSNVDDKATLYINDVPQYTAKWGMFGTEPNWKEIGHKPGDSGEIDLTTSLNKGSNELRFVLWNEQGCCGVSVTIEVKEGDKVIYLDEIKEEDSSAGIKYDKTLSIDFK</sequence>
<keyword evidence="1" id="KW-0812">Transmembrane</keyword>
<dbReference type="EMBL" id="LCNM01000013">
    <property type="protein sequence ID" value="KKU56026.1"/>
    <property type="molecule type" value="Genomic_DNA"/>
</dbReference>
<protein>
    <recommendedName>
        <fullName evidence="4">Zinc ribbon domain-containing protein</fullName>
    </recommendedName>
</protein>